<dbReference type="AlphaFoldDB" id="A0A4Z2F4G7"/>
<feature type="compositionally biased region" description="Low complexity" evidence="1">
    <location>
        <begin position="43"/>
        <end position="52"/>
    </location>
</feature>
<dbReference type="OrthoDB" id="10265867at2759"/>
<feature type="region of interest" description="Disordered" evidence="1">
    <location>
        <begin position="1"/>
        <end position="26"/>
    </location>
</feature>
<keyword evidence="3" id="KW-1185">Reference proteome</keyword>
<dbReference type="Proteomes" id="UP000314294">
    <property type="component" value="Unassembled WGS sequence"/>
</dbReference>
<sequence length="81" mass="9324">MSSLKGGSVWTDRNYNDKNYRTTRTTTTRTTELQELQNYKNYNNYNYRTTTTGEPQNQEVSADTEEEPVGSLVTVQTSEDT</sequence>
<feature type="region of interest" description="Disordered" evidence="1">
    <location>
        <begin position="43"/>
        <end position="81"/>
    </location>
</feature>
<accession>A0A4Z2F4G7</accession>
<evidence type="ECO:0000313" key="3">
    <source>
        <dbReference type="Proteomes" id="UP000314294"/>
    </source>
</evidence>
<protein>
    <submittedName>
        <fullName evidence="2">Uncharacterized protein</fullName>
    </submittedName>
</protein>
<dbReference type="EMBL" id="SRLO01001675">
    <property type="protein sequence ID" value="TNN35988.1"/>
    <property type="molecule type" value="Genomic_DNA"/>
</dbReference>
<comment type="caution">
    <text evidence="2">The sequence shown here is derived from an EMBL/GenBank/DDBJ whole genome shotgun (WGS) entry which is preliminary data.</text>
</comment>
<organism evidence="2 3">
    <name type="scientific">Liparis tanakae</name>
    <name type="common">Tanaka's snailfish</name>
    <dbReference type="NCBI Taxonomy" id="230148"/>
    <lineage>
        <taxon>Eukaryota</taxon>
        <taxon>Metazoa</taxon>
        <taxon>Chordata</taxon>
        <taxon>Craniata</taxon>
        <taxon>Vertebrata</taxon>
        <taxon>Euteleostomi</taxon>
        <taxon>Actinopterygii</taxon>
        <taxon>Neopterygii</taxon>
        <taxon>Teleostei</taxon>
        <taxon>Neoteleostei</taxon>
        <taxon>Acanthomorphata</taxon>
        <taxon>Eupercaria</taxon>
        <taxon>Perciformes</taxon>
        <taxon>Cottioidei</taxon>
        <taxon>Cottales</taxon>
        <taxon>Liparidae</taxon>
        <taxon>Liparis</taxon>
    </lineage>
</organism>
<name>A0A4Z2F4G7_9TELE</name>
<evidence type="ECO:0000256" key="1">
    <source>
        <dbReference type="SAM" id="MobiDB-lite"/>
    </source>
</evidence>
<reference evidence="2 3" key="1">
    <citation type="submission" date="2019-03" db="EMBL/GenBank/DDBJ databases">
        <title>First draft genome of Liparis tanakae, snailfish: a comprehensive survey of snailfish specific genes.</title>
        <authorList>
            <person name="Kim W."/>
            <person name="Song I."/>
            <person name="Jeong J.-H."/>
            <person name="Kim D."/>
            <person name="Kim S."/>
            <person name="Ryu S."/>
            <person name="Song J.Y."/>
            <person name="Lee S.K."/>
        </authorList>
    </citation>
    <scope>NUCLEOTIDE SEQUENCE [LARGE SCALE GENOMIC DNA]</scope>
    <source>
        <tissue evidence="2">Muscle</tissue>
    </source>
</reference>
<proteinExistence type="predicted"/>
<evidence type="ECO:0000313" key="2">
    <source>
        <dbReference type="EMBL" id="TNN35988.1"/>
    </source>
</evidence>
<gene>
    <name evidence="2" type="ORF">EYF80_053848</name>
</gene>